<feature type="transmembrane region" description="Helical" evidence="13">
    <location>
        <begin position="186"/>
        <end position="212"/>
    </location>
</feature>
<dbReference type="EMBL" id="PDEM01000033">
    <property type="protein sequence ID" value="PHZ83366.1"/>
    <property type="molecule type" value="Genomic_DNA"/>
</dbReference>
<dbReference type="GO" id="GO:0009306">
    <property type="term" value="P:protein secretion"/>
    <property type="evidence" value="ECO:0007669"/>
    <property type="project" value="InterPro"/>
</dbReference>
<organism evidence="15 16">
    <name type="scientific">Paremcibacter congregatus</name>
    <dbReference type="NCBI Taxonomy" id="2043170"/>
    <lineage>
        <taxon>Bacteria</taxon>
        <taxon>Pseudomonadati</taxon>
        <taxon>Pseudomonadota</taxon>
        <taxon>Alphaproteobacteria</taxon>
        <taxon>Emcibacterales</taxon>
        <taxon>Emcibacteraceae</taxon>
        <taxon>Paremcibacter</taxon>
    </lineage>
</organism>
<feature type="transmembrane region" description="Helical" evidence="13">
    <location>
        <begin position="90"/>
        <end position="111"/>
    </location>
</feature>
<sequence length="364" mass="40544">MADDQDESQKTEDPTDKKLQDAHEKGEVAKSQEVRHWFILFTATVIIMVSAKTSMGGIRDVLKTVFSEAHSVEMSAHNLLKYGGGILGQVFNYMLLPAILLLIGALAGAVIQHKPILSAEKIKPKLNKISPLAGFKRLFSAQNFFEITKSVIKLIIVGSVVLILVWPERDRLEQMMTFGLDGVTDIIYVMVLRILGGVVAVMAVIAALDFMFQKIQFTKKMRMSKQEIKDEMKQTDGDPHVKARLRQIRMERARSRMMAAVPEADVVVTNPTHFAIALKYDADKMQVPVVVAKGADHIALKIREVAVENDIPILENPPLARALFATVEVDEEIQEDHYKAVAEVVGYILRLRKGEAAVYSPADL</sequence>
<proteinExistence type="inferred from homology"/>
<dbReference type="InterPro" id="IPR029025">
    <property type="entry name" value="T3SS_substrate_exporter_C"/>
</dbReference>
<name>A0A2G4YPH7_9PROT</name>
<keyword evidence="4 13" id="KW-0813">Transport</keyword>
<dbReference type="OrthoDB" id="9807950at2"/>
<accession>A0A2G4YPH7</accession>
<evidence type="ECO:0000256" key="7">
    <source>
        <dbReference type="ARBA" id="ARBA00022795"/>
    </source>
</evidence>
<feature type="region of interest" description="Disordered" evidence="14">
    <location>
        <begin position="1"/>
        <end position="27"/>
    </location>
</feature>
<dbReference type="PRINTS" id="PR00950">
    <property type="entry name" value="TYPE3IMSPROT"/>
</dbReference>
<feature type="compositionally biased region" description="Basic and acidic residues" evidence="14">
    <location>
        <begin position="7"/>
        <end position="27"/>
    </location>
</feature>
<dbReference type="NCBIfam" id="TIGR00328">
    <property type="entry name" value="flhB"/>
    <property type="match status" value="1"/>
</dbReference>
<dbReference type="InterPro" id="IPR006136">
    <property type="entry name" value="FlhB"/>
</dbReference>
<evidence type="ECO:0000256" key="14">
    <source>
        <dbReference type="SAM" id="MobiDB-lite"/>
    </source>
</evidence>
<evidence type="ECO:0000256" key="2">
    <source>
        <dbReference type="ARBA" id="ARBA00010690"/>
    </source>
</evidence>
<comment type="subcellular location">
    <subcellularLocation>
        <location evidence="1">Cell membrane</location>
        <topology evidence="1">Multi-pass membrane protein</topology>
    </subcellularLocation>
</comment>
<keyword evidence="11 13" id="KW-1006">Bacterial flagellum protein export</keyword>
<protein>
    <recommendedName>
        <fullName evidence="3 13">Flagellar biosynthetic protein FlhB</fullName>
    </recommendedName>
</protein>
<evidence type="ECO:0000256" key="13">
    <source>
        <dbReference type="RuleBase" id="RU364091"/>
    </source>
</evidence>
<dbReference type="RefSeq" id="WP_099475259.1">
    <property type="nucleotide sequence ID" value="NZ_CP041025.1"/>
</dbReference>
<comment type="function">
    <text evidence="12 13">Required for formation of the rod structure in the basal body of the flagellar apparatus. Together with FliI and FliH, may constitute the export apparatus of flagellin.</text>
</comment>
<evidence type="ECO:0000256" key="3">
    <source>
        <dbReference type="ARBA" id="ARBA00021622"/>
    </source>
</evidence>
<dbReference type="FunCoup" id="A0A2G4YPH7">
    <property type="interactions" value="78"/>
</dbReference>
<evidence type="ECO:0000313" key="16">
    <source>
        <dbReference type="Proteomes" id="UP000229730"/>
    </source>
</evidence>
<dbReference type="FunFam" id="3.40.1690.10:FF:000001">
    <property type="entry name" value="Flagellar biosynthetic protein FlhB"/>
    <property type="match status" value="1"/>
</dbReference>
<evidence type="ECO:0000313" key="15">
    <source>
        <dbReference type="EMBL" id="PHZ83366.1"/>
    </source>
</evidence>
<dbReference type="GO" id="GO:0005886">
    <property type="term" value="C:plasma membrane"/>
    <property type="evidence" value="ECO:0007669"/>
    <property type="project" value="UniProtKB-SubCell"/>
</dbReference>
<evidence type="ECO:0000256" key="8">
    <source>
        <dbReference type="ARBA" id="ARBA00022927"/>
    </source>
</evidence>
<keyword evidence="5 13" id="KW-1003">Cell membrane</keyword>
<dbReference type="InParanoid" id="A0A2G4YPH7"/>
<keyword evidence="6 13" id="KW-0812">Transmembrane</keyword>
<dbReference type="AlphaFoldDB" id="A0A2G4YPH7"/>
<evidence type="ECO:0000256" key="1">
    <source>
        <dbReference type="ARBA" id="ARBA00004651"/>
    </source>
</evidence>
<evidence type="ECO:0000256" key="10">
    <source>
        <dbReference type="ARBA" id="ARBA00023136"/>
    </source>
</evidence>
<feature type="transmembrane region" description="Helical" evidence="13">
    <location>
        <begin position="147"/>
        <end position="166"/>
    </location>
</feature>
<dbReference type="SUPFAM" id="SSF160544">
    <property type="entry name" value="EscU C-terminal domain-like"/>
    <property type="match status" value="1"/>
</dbReference>
<keyword evidence="7 13" id="KW-1005">Bacterial flagellum biogenesis</keyword>
<evidence type="ECO:0000256" key="11">
    <source>
        <dbReference type="ARBA" id="ARBA00023225"/>
    </source>
</evidence>
<feature type="transmembrane region" description="Helical" evidence="13">
    <location>
        <begin position="37"/>
        <end position="58"/>
    </location>
</feature>
<evidence type="ECO:0000256" key="9">
    <source>
        <dbReference type="ARBA" id="ARBA00022989"/>
    </source>
</evidence>
<gene>
    <name evidence="13 15" type="primary">flhB</name>
    <name evidence="15" type="ORF">CRD36_17530</name>
</gene>
<evidence type="ECO:0000256" key="5">
    <source>
        <dbReference type="ARBA" id="ARBA00022475"/>
    </source>
</evidence>
<reference evidence="15 16" key="1">
    <citation type="submission" date="2017-10" db="EMBL/GenBank/DDBJ databases">
        <title>Frigbacter circumglobatus gen. nov. sp. nov., isolated from sediment cultured in situ.</title>
        <authorList>
            <person name="Zhao Z."/>
        </authorList>
    </citation>
    <scope>NUCLEOTIDE SEQUENCE [LARGE SCALE GENOMIC DNA]</scope>
    <source>
        <strain evidence="15 16">ZYL</strain>
    </source>
</reference>
<dbReference type="InterPro" id="IPR006135">
    <property type="entry name" value="T3SS_substrate_exporter"/>
</dbReference>
<keyword evidence="15" id="KW-0969">Cilium</keyword>
<dbReference type="Proteomes" id="UP000229730">
    <property type="component" value="Unassembled WGS sequence"/>
</dbReference>
<keyword evidence="10 13" id="KW-0472">Membrane</keyword>
<dbReference type="PANTHER" id="PTHR30531">
    <property type="entry name" value="FLAGELLAR BIOSYNTHETIC PROTEIN FLHB"/>
    <property type="match status" value="1"/>
</dbReference>
<dbReference type="PANTHER" id="PTHR30531:SF12">
    <property type="entry name" value="FLAGELLAR BIOSYNTHETIC PROTEIN FLHB"/>
    <property type="match status" value="1"/>
</dbReference>
<evidence type="ECO:0000256" key="12">
    <source>
        <dbReference type="ARBA" id="ARBA00025078"/>
    </source>
</evidence>
<dbReference type="Gene3D" id="3.40.1690.10">
    <property type="entry name" value="secretion proteins EscU"/>
    <property type="match status" value="1"/>
</dbReference>
<evidence type="ECO:0000256" key="4">
    <source>
        <dbReference type="ARBA" id="ARBA00022448"/>
    </source>
</evidence>
<comment type="caution">
    <text evidence="15">The sequence shown here is derived from an EMBL/GenBank/DDBJ whole genome shotgun (WGS) entry which is preliminary data.</text>
</comment>
<dbReference type="Pfam" id="PF01312">
    <property type="entry name" value="Bac_export_2"/>
    <property type="match status" value="1"/>
</dbReference>
<keyword evidence="8 13" id="KW-0653">Protein transport</keyword>
<comment type="similarity">
    <text evidence="2 13">Belongs to the type III secretion exporter family.</text>
</comment>
<dbReference type="GO" id="GO:0044780">
    <property type="term" value="P:bacterial-type flagellum assembly"/>
    <property type="evidence" value="ECO:0007669"/>
    <property type="project" value="InterPro"/>
</dbReference>
<keyword evidence="15" id="KW-0966">Cell projection</keyword>
<keyword evidence="9 13" id="KW-1133">Transmembrane helix</keyword>
<keyword evidence="15" id="KW-0282">Flagellum</keyword>
<evidence type="ECO:0000256" key="6">
    <source>
        <dbReference type="ARBA" id="ARBA00022692"/>
    </source>
</evidence>
<dbReference type="Gene3D" id="6.10.250.2080">
    <property type="match status" value="1"/>
</dbReference>
<keyword evidence="16" id="KW-1185">Reference proteome</keyword>